<evidence type="ECO:0000256" key="1">
    <source>
        <dbReference type="ARBA" id="ARBA00023015"/>
    </source>
</evidence>
<evidence type="ECO:0000313" key="6">
    <source>
        <dbReference type="Proteomes" id="UP000255317"/>
    </source>
</evidence>
<comment type="caution">
    <text evidence="5">The sequence shown here is derived from an EMBL/GenBank/DDBJ whole genome shotgun (WGS) entry which is preliminary data.</text>
</comment>
<evidence type="ECO:0000256" key="2">
    <source>
        <dbReference type="ARBA" id="ARBA00023125"/>
    </source>
</evidence>
<dbReference type="GO" id="GO:0043565">
    <property type="term" value="F:sequence-specific DNA binding"/>
    <property type="evidence" value="ECO:0007669"/>
    <property type="project" value="InterPro"/>
</dbReference>
<dbReference type="GO" id="GO:0003700">
    <property type="term" value="F:DNA-binding transcription factor activity"/>
    <property type="evidence" value="ECO:0007669"/>
    <property type="project" value="InterPro"/>
</dbReference>
<evidence type="ECO:0000313" key="5">
    <source>
        <dbReference type="EMBL" id="RDK84207.1"/>
    </source>
</evidence>
<accession>A0A370Q786</accession>
<keyword evidence="6" id="KW-1185">Reference proteome</keyword>
<dbReference type="PANTHER" id="PTHR47893">
    <property type="entry name" value="REGULATORY PROTEIN PCHR"/>
    <property type="match status" value="1"/>
</dbReference>
<dbReference type="Pfam" id="PF12833">
    <property type="entry name" value="HTH_18"/>
    <property type="match status" value="1"/>
</dbReference>
<evidence type="ECO:0000256" key="3">
    <source>
        <dbReference type="ARBA" id="ARBA00023163"/>
    </source>
</evidence>
<dbReference type="SMART" id="SM00342">
    <property type="entry name" value="HTH_ARAC"/>
    <property type="match status" value="1"/>
</dbReference>
<gene>
    <name evidence="5" type="ORF">C8D94_10551</name>
</gene>
<dbReference type="InterPro" id="IPR018060">
    <property type="entry name" value="HTH_AraC"/>
</dbReference>
<sequence length="343" mass="39954">MTKIEVQSLPLYEVIQDIAKAFNVDYTENCGEYHVTIPKNYGEGYIKGINFDGGFGILIYECKFHKDLEFHFVVDDVHPLKFLYCLKGVIHHRFQDNASNNTIQQYQSSIVASKSTNGHILHFSADTEVQVGSLELDRKEFQEKVNCELKSLSPELKELFTDKMALREFYHKGYYSLQIADLFSKIQSFKNNDFIRRIFLEGQAYNILTHQIVQYHDDINEEEVSSILRSYEIVQIKKAAKIIDHHLADLESIEKIAEEIGLNINKLQLGFKHLYQTTVNGYVQQKRMILARNLLNNTDYNISEIVAKIGLSSKSYFSKIFKETYEMSPSEYRKNRKTLRNDK</sequence>
<dbReference type="InterPro" id="IPR009057">
    <property type="entry name" value="Homeodomain-like_sf"/>
</dbReference>
<keyword evidence="3" id="KW-0804">Transcription</keyword>
<keyword evidence="2" id="KW-0238">DNA-binding</keyword>
<protein>
    <submittedName>
        <fullName evidence="5">AraC family transcriptional regulator</fullName>
    </submittedName>
</protein>
<dbReference type="EMBL" id="QRAO01000005">
    <property type="protein sequence ID" value="RDK84207.1"/>
    <property type="molecule type" value="Genomic_DNA"/>
</dbReference>
<dbReference type="OrthoDB" id="2666928at2"/>
<keyword evidence="1" id="KW-0805">Transcription regulation</keyword>
<dbReference type="SUPFAM" id="SSF46689">
    <property type="entry name" value="Homeodomain-like"/>
    <property type="match status" value="1"/>
</dbReference>
<feature type="domain" description="HTH araC/xylS-type" evidence="4">
    <location>
        <begin position="237"/>
        <end position="335"/>
    </location>
</feature>
<dbReference type="PRINTS" id="PR00032">
    <property type="entry name" value="HTHARAC"/>
</dbReference>
<evidence type="ECO:0000259" key="4">
    <source>
        <dbReference type="PROSITE" id="PS01124"/>
    </source>
</evidence>
<name>A0A370Q786_9FLAO</name>
<dbReference type="PANTHER" id="PTHR47893:SF1">
    <property type="entry name" value="REGULATORY PROTEIN PCHR"/>
    <property type="match status" value="1"/>
</dbReference>
<organism evidence="5 6">
    <name type="scientific">Marinirhabdus gelatinilytica</name>
    <dbReference type="NCBI Taxonomy" id="1703343"/>
    <lineage>
        <taxon>Bacteria</taxon>
        <taxon>Pseudomonadati</taxon>
        <taxon>Bacteroidota</taxon>
        <taxon>Flavobacteriia</taxon>
        <taxon>Flavobacteriales</taxon>
        <taxon>Flavobacteriaceae</taxon>
    </lineage>
</organism>
<dbReference type="AlphaFoldDB" id="A0A370Q786"/>
<dbReference type="RefSeq" id="WP_115124377.1">
    <property type="nucleotide sequence ID" value="NZ_QRAO01000005.1"/>
</dbReference>
<reference evidence="5 6" key="1">
    <citation type="submission" date="2018-07" db="EMBL/GenBank/DDBJ databases">
        <title>Genomic Encyclopedia of Type Strains, Phase IV (KMG-IV): sequencing the most valuable type-strain genomes for metagenomic binning, comparative biology and taxonomic classification.</title>
        <authorList>
            <person name="Goeker M."/>
        </authorList>
    </citation>
    <scope>NUCLEOTIDE SEQUENCE [LARGE SCALE GENOMIC DNA]</scope>
    <source>
        <strain evidence="5 6">DSM 101478</strain>
    </source>
</reference>
<dbReference type="Proteomes" id="UP000255317">
    <property type="component" value="Unassembled WGS sequence"/>
</dbReference>
<dbReference type="InterPro" id="IPR020449">
    <property type="entry name" value="Tscrpt_reg_AraC-type_HTH"/>
</dbReference>
<proteinExistence type="predicted"/>
<dbReference type="Gene3D" id="1.10.10.60">
    <property type="entry name" value="Homeodomain-like"/>
    <property type="match status" value="1"/>
</dbReference>
<dbReference type="PROSITE" id="PS01124">
    <property type="entry name" value="HTH_ARAC_FAMILY_2"/>
    <property type="match status" value="1"/>
</dbReference>
<dbReference type="InterPro" id="IPR053142">
    <property type="entry name" value="PchR_regulatory_protein"/>
</dbReference>